<accession>A0A8S1JNJ8</accession>
<sequence>MRATLFQQLTKIRAESAKSGTNRNKPILDTSDLLPRSSFHRKRRQDDQNNSFNEYSCSFRFPDKERYEQEIKQLKNNMHHLENENIRLKTRIHQMEDNQLKQEKIIQELDRIGPVKAPLLQALNFSTAQTALKKEIINIRQELQKKDKELQTLKKTQRLSQITELQIERAAFQEETIRLRLQIDSLFKASLFNLQQNNVDQIIQERLFALVAQIQQNLMQRRELEKVIDRLKKECLKYRSQQIDAEYRSRREIKKLIAQLKEETQNNQKENNKELKQNPTKADELQILTDLMFAKQEIKSKDNEIERLNQIIFDLEVQIKEISLSQNQEAQDLQNQSQQLDATSKSKQIKLSSPVFATEILQEIALPIKKSIVIQEQQSVIKQPPRRRIIPVKFENIKIIGETLKYKLMAMDIGIQQIDDYLFEGDFMTIKELKDKLRLYPFNLTKDEALLLARYIMEGENDVYELEELAQNPTPYIRSVFRKVLFNYKLEIVKSQFEYSEKIKDVLTRFKPFIISNIKQLYGKECIRVSKSQFIDAMASLNIELNQFEIDYLIIQGILESRSVESLNYEEMLKHQPIKIEDQQLSFLLTEITNENKQKVEMSVIMECPEKVSEIEQQEQANVSNTNFNEEQQLDINMQGNNLNQKMKNISKNYRQILIQNSDNFYLIDIKVLIKFICQIKNMSFRVEESPQFKEEELNLSKIYQYRESHFSGFSFPSSVRHQKRQTFQASVETKTPTPNQTNIENSPCELSYEIERMVKEREQLFTDVQYYEPKVTFNIDESPQRIRIQRNSAPMPNTQLYHLNQQIIDAEHTYNQYCYQLI</sequence>
<evidence type="ECO:0000313" key="4">
    <source>
        <dbReference type="Proteomes" id="UP000688137"/>
    </source>
</evidence>
<keyword evidence="1" id="KW-0175">Coiled coil</keyword>
<evidence type="ECO:0000256" key="1">
    <source>
        <dbReference type="SAM" id="Coils"/>
    </source>
</evidence>
<protein>
    <submittedName>
        <fullName evidence="3">Uncharacterized protein</fullName>
    </submittedName>
</protein>
<comment type="caution">
    <text evidence="3">The sequence shown here is derived from an EMBL/GenBank/DDBJ whole genome shotgun (WGS) entry which is preliminary data.</text>
</comment>
<evidence type="ECO:0000256" key="2">
    <source>
        <dbReference type="SAM" id="MobiDB-lite"/>
    </source>
</evidence>
<feature type="coiled-coil region" evidence="1">
    <location>
        <begin position="129"/>
        <end position="156"/>
    </location>
</feature>
<dbReference type="OMA" id="VKSQFEY"/>
<feature type="coiled-coil region" evidence="1">
    <location>
        <begin position="64"/>
        <end position="98"/>
    </location>
</feature>
<gene>
    <name evidence="3" type="ORF">PPRIM_AZ9-3.1.T0060045</name>
</gene>
<dbReference type="Proteomes" id="UP000688137">
    <property type="component" value="Unassembled WGS sequence"/>
</dbReference>
<organism evidence="3 4">
    <name type="scientific">Paramecium primaurelia</name>
    <dbReference type="NCBI Taxonomy" id="5886"/>
    <lineage>
        <taxon>Eukaryota</taxon>
        <taxon>Sar</taxon>
        <taxon>Alveolata</taxon>
        <taxon>Ciliophora</taxon>
        <taxon>Intramacronucleata</taxon>
        <taxon>Oligohymenophorea</taxon>
        <taxon>Peniculida</taxon>
        <taxon>Parameciidae</taxon>
        <taxon>Paramecium</taxon>
    </lineage>
</organism>
<feature type="region of interest" description="Disordered" evidence="2">
    <location>
        <begin position="16"/>
        <end position="54"/>
    </location>
</feature>
<name>A0A8S1JNJ8_PARPR</name>
<proteinExistence type="predicted"/>
<reference evidence="3" key="1">
    <citation type="submission" date="2021-01" db="EMBL/GenBank/DDBJ databases">
        <authorList>
            <consortium name="Genoscope - CEA"/>
            <person name="William W."/>
        </authorList>
    </citation>
    <scope>NUCLEOTIDE SEQUENCE</scope>
</reference>
<dbReference type="AlphaFoldDB" id="A0A8S1JNJ8"/>
<dbReference type="EMBL" id="CAJJDM010000003">
    <property type="protein sequence ID" value="CAD8043963.1"/>
    <property type="molecule type" value="Genomic_DNA"/>
</dbReference>
<keyword evidence="4" id="KW-1185">Reference proteome</keyword>
<evidence type="ECO:0000313" key="3">
    <source>
        <dbReference type="EMBL" id="CAD8043963.1"/>
    </source>
</evidence>
<feature type="coiled-coil region" evidence="1">
    <location>
        <begin position="214"/>
        <end position="318"/>
    </location>
</feature>